<dbReference type="GO" id="GO:0031419">
    <property type="term" value="F:cobalamin binding"/>
    <property type="evidence" value="ECO:0007669"/>
    <property type="project" value="UniProtKB-KW"/>
</dbReference>
<name>A0A418WT14_9PROT</name>
<dbReference type="InterPro" id="IPR006098">
    <property type="entry name" value="MMCoA_mutase_a_cat"/>
</dbReference>
<dbReference type="SUPFAM" id="SSF51703">
    <property type="entry name" value="Cobalamin (vitamin B12)-dependent enzymes"/>
    <property type="match status" value="1"/>
</dbReference>
<organism evidence="8 9">
    <name type="scientific">Oleomonas cavernae</name>
    <dbReference type="NCBI Taxonomy" id="2320859"/>
    <lineage>
        <taxon>Bacteria</taxon>
        <taxon>Pseudomonadati</taxon>
        <taxon>Pseudomonadota</taxon>
        <taxon>Alphaproteobacteria</taxon>
        <taxon>Acetobacterales</taxon>
        <taxon>Acetobacteraceae</taxon>
        <taxon>Oleomonas</taxon>
    </lineage>
</organism>
<feature type="domain" description="B12-binding" evidence="7">
    <location>
        <begin position="535"/>
        <end position="664"/>
    </location>
</feature>
<dbReference type="EMBL" id="QYUK01000008">
    <property type="protein sequence ID" value="RJF94347.1"/>
    <property type="molecule type" value="Genomic_DNA"/>
</dbReference>
<dbReference type="OrthoDB" id="9762378at2"/>
<dbReference type="GO" id="GO:0046872">
    <property type="term" value="F:metal ion binding"/>
    <property type="evidence" value="ECO:0007669"/>
    <property type="project" value="UniProtKB-KW"/>
</dbReference>
<dbReference type="Pfam" id="PF02310">
    <property type="entry name" value="B12-binding"/>
    <property type="match status" value="1"/>
</dbReference>
<dbReference type="Proteomes" id="UP000284605">
    <property type="component" value="Unassembled WGS sequence"/>
</dbReference>
<keyword evidence="9" id="KW-1185">Reference proteome</keyword>
<keyword evidence="3" id="KW-0846">Cobalamin</keyword>
<dbReference type="NCBIfam" id="TIGR00640">
    <property type="entry name" value="acid_CoA_mut_C"/>
    <property type="match status" value="1"/>
</dbReference>
<evidence type="ECO:0000313" key="8">
    <source>
        <dbReference type="EMBL" id="RJF94347.1"/>
    </source>
</evidence>
<dbReference type="SUPFAM" id="SSF52242">
    <property type="entry name" value="Cobalamin (vitamin B12)-binding domain"/>
    <property type="match status" value="1"/>
</dbReference>
<dbReference type="Gene3D" id="3.20.20.240">
    <property type="entry name" value="Methylmalonyl-CoA mutase"/>
    <property type="match status" value="1"/>
</dbReference>
<dbReference type="AlphaFoldDB" id="A0A418WT14"/>
<evidence type="ECO:0000256" key="3">
    <source>
        <dbReference type="ARBA" id="ARBA00022628"/>
    </source>
</evidence>
<evidence type="ECO:0000256" key="5">
    <source>
        <dbReference type="ARBA" id="ARBA00023235"/>
    </source>
</evidence>
<reference evidence="8 9" key="1">
    <citation type="submission" date="2018-09" db="EMBL/GenBank/DDBJ databases">
        <authorList>
            <person name="Zhu H."/>
        </authorList>
    </citation>
    <scope>NUCLEOTIDE SEQUENCE [LARGE SCALE GENOMIC DNA]</scope>
    <source>
        <strain evidence="8 9">K1W22B-8</strain>
    </source>
</reference>
<comment type="caution">
    <text evidence="8">The sequence shown here is derived from an EMBL/GenBank/DDBJ whole genome shotgun (WGS) entry which is preliminary data.</text>
</comment>
<sequence length="668" mass="72338">MKREAAETGAAKVSRDEPWLIRTYSGHSSAAASNALYRTNLARGQTGLSVAFDLPTQTGYDADHVLARGEVGKVGVPISHLGDMRTLFDSIPLGRMNTSMTINATAAWLLALYIAAAEEQGVKRSDLQGTTQNDIIKEYLSRGTYIFPPQPSMRLIADVISFTYKEVPKWNPMNVCSYHLQEAGATPVQELAYALATATSVLDAVKQAGQVPAADFPKVVGRISFFVNAGIRFLTEVCKMRAFTELWDEITLDRYGVTDERFRRFRYGVQVNSLGLTEQQPENNVYRILLEMLAVTLSKDARARSVQLPAWNEALGLPRPWDQQWSLRCQQILAFETDLLEFGDIFNGSTEIGRKVAELKAQASEELARIEAMGGAIPAVEASYMKQRLVESNAKRFAAIESGEMTVVGVNKFIETAPSPLSGGDAGSILVVDDKAEHDQIESLKAWRASRDDAKVKAALAELRRAAVEGRNIMEPSIAAAHAGVTTGEWGATLREVFGEYRAPTGVARAASAPAGDLDAVRLKVDAVSAKLGRRLKFLVGKPGLDGHSNGAEQIAVRARDAGMEVVYEGIRSTPAQIVNAALEEGVHVIGLSILSGSHVALVADVMEKMREVGLVDVPVVVGGIIPPEDEAKLKASGVARVYTPKDYQMTDIMADIVDLIDTLPIAA</sequence>
<evidence type="ECO:0000256" key="1">
    <source>
        <dbReference type="ARBA" id="ARBA00001922"/>
    </source>
</evidence>
<dbReference type="Gene3D" id="3.40.50.280">
    <property type="entry name" value="Cobalamin-binding domain"/>
    <property type="match status" value="1"/>
</dbReference>
<comment type="similarity">
    <text evidence="2">Belongs to the methylmalonyl-CoA mutase family.</text>
</comment>
<dbReference type="PANTHER" id="PTHR48101:SF3">
    <property type="entry name" value="COENZYME B12-DEPENDENT MUTASE"/>
    <property type="match status" value="1"/>
</dbReference>
<evidence type="ECO:0000256" key="2">
    <source>
        <dbReference type="ARBA" id="ARBA00008465"/>
    </source>
</evidence>
<dbReference type="RefSeq" id="WP_119776610.1">
    <property type="nucleotide sequence ID" value="NZ_QYUK01000008.1"/>
</dbReference>
<keyword evidence="6" id="KW-0170">Cobalt</keyword>
<evidence type="ECO:0000256" key="6">
    <source>
        <dbReference type="ARBA" id="ARBA00023285"/>
    </source>
</evidence>
<dbReference type="InterPro" id="IPR016176">
    <property type="entry name" value="Cbl-dep_enz_cat"/>
</dbReference>
<dbReference type="InterPro" id="IPR006159">
    <property type="entry name" value="Acid_CoA_mut_C"/>
</dbReference>
<comment type="cofactor">
    <cofactor evidence="1">
        <name>adenosylcob(III)alamin</name>
        <dbReference type="ChEBI" id="CHEBI:18408"/>
    </cofactor>
</comment>
<dbReference type="InterPro" id="IPR036724">
    <property type="entry name" value="Cobalamin-bd_sf"/>
</dbReference>
<protein>
    <submittedName>
        <fullName evidence="8">Protein meaA</fullName>
    </submittedName>
</protein>
<dbReference type="NCBIfam" id="TIGR00641">
    <property type="entry name" value="acid_CoA_mut_N"/>
    <property type="match status" value="1"/>
</dbReference>
<evidence type="ECO:0000259" key="7">
    <source>
        <dbReference type="PROSITE" id="PS51332"/>
    </source>
</evidence>
<dbReference type="PROSITE" id="PS51332">
    <property type="entry name" value="B12_BINDING"/>
    <property type="match status" value="1"/>
</dbReference>
<accession>A0A418WT14</accession>
<dbReference type="GO" id="GO:0004494">
    <property type="term" value="F:methylmalonyl-CoA mutase activity"/>
    <property type="evidence" value="ECO:0007669"/>
    <property type="project" value="InterPro"/>
</dbReference>
<evidence type="ECO:0000256" key="4">
    <source>
        <dbReference type="ARBA" id="ARBA00022723"/>
    </source>
</evidence>
<dbReference type="CDD" id="cd02071">
    <property type="entry name" value="MM_CoA_mut_B12_BD"/>
    <property type="match status" value="1"/>
</dbReference>
<dbReference type="InterPro" id="IPR006099">
    <property type="entry name" value="MeMalonylCoA_mutase_a/b_cat"/>
</dbReference>
<evidence type="ECO:0000313" key="9">
    <source>
        <dbReference type="Proteomes" id="UP000284605"/>
    </source>
</evidence>
<gene>
    <name evidence="8" type="ORF">D3874_00370</name>
</gene>
<dbReference type="Pfam" id="PF01642">
    <property type="entry name" value="MM_CoA_mutase"/>
    <property type="match status" value="1"/>
</dbReference>
<keyword evidence="5" id="KW-0413">Isomerase</keyword>
<dbReference type="PANTHER" id="PTHR48101">
    <property type="entry name" value="METHYLMALONYL-COA MUTASE, MITOCHONDRIAL-RELATED"/>
    <property type="match status" value="1"/>
</dbReference>
<keyword evidence="4" id="KW-0479">Metal-binding</keyword>
<proteinExistence type="inferred from homology"/>
<dbReference type="InterPro" id="IPR006158">
    <property type="entry name" value="Cobalamin-bd"/>
</dbReference>